<feature type="transmembrane region" description="Helical" evidence="8">
    <location>
        <begin position="12"/>
        <end position="35"/>
    </location>
</feature>
<evidence type="ECO:0000313" key="10">
    <source>
        <dbReference type="EMBL" id="GGB13364.1"/>
    </source>
</evidence>
<evidence type="ECO:0000259" key="9">
    <source>
        <dbReference type="PROSITE" id="PS50928"/>
    </source>
</evidence>
<proteinExistence type="inferred from homology"/>
<dbReference type="RefSeq" id="WP_055733763.1">
    <property type="nucleotide sequence ID" value="NZ_BMDY01000018.1"/>
</dbReference>
<evidence type="ECO:0000313" key="11">
    <source>
        <dbReference type="Proteomes" id="UP000651977"/>
    </source>
</evidence>
<keyword evidence="5 8" id="KW-0812">Transmembrane</keyword>
<evidence type="ECO:0000256" key="4">
    <source>
        <dbReference type="ARBA" id="ARBA00022475"/>
    </source>
</evidence>
<dbReference type="PROSITE" id="PS50928">
    <property type="entry name" value="ABC_TM1"/>
    <property type="match status" value="1"/>
</dbReference>
<keyword evidence="4" id="KW-1003">Cell membrane</keyword>
<evidence type="ECO:0000256" key="7">
    <source>
        <dbReference type="ARBA" id="ARBA00023136"/>
    </source>
</evidence>
<protein>
    <submittedName>
        <fullName evidence="10">Putrescine ABC transporter permease PotI</fullName>
    </submittedName>
</protein>
<feature type="transmembrane region" description="Helical" evidence="8">
    <location>
        <begin position="102"/>
        <end position="129"/>
    </location>
</feature>
<dbReference type="PANTHER" id="PTHR43848:SF2">
    <property type="entry name" value="PUTRESCINE TRANSPORT SYSTEM PERMEASE PROTEIN POTI"/>
    <property type="match status" value="1"/>
</dbReference>
<keyword evidence="3 8" id="KW-0813">Transport</keyword>
<dbReference type="InterPro" id="IPR000515">
    <property type="entry name" value="MetI-like"/>
</dbReference>
<organism evidence="10 11">
    <name type="scientific">Agarivorans gilvus</name>
    <dbReference type="NCBI Taxonomy" id="680279"/>
    <lineage>
        <taxon>Bacteria</taxon>
        <taxon>Pseudomonadati</taxon>
        <taxon>Pseudomonadota</taxon>
        <taxon>Gammaproteobacteria</taxon>
        <taxon>Alteromonadales</taxon>
        <taxon>Alteromonadaceae</taxon>
        <taxon>Agarivorans</taxon>
    </lineage>
</organism>
<dbReference type="CDD" id="cd06261">
    <property type="entry name" value="TM_PBP2"/>
    <property type="match status" value="1"/>
</dbReference>
<dbReference type="EMBL" id="BMDY01000018">
    <property type="protein sequence ID" value="GGB13364.1"/>
    <property type="molecule type" value="Genomic_DNA"/>
</dbReference>
<dbReference type="Proteomes" id="UP000651977">
    <property type="component" value="Unassembled WGS sequence"/>
</dbReference>
<evidence type="ECO:0000256" key="2">
    <source>
        <dbReference type="ARBA" id="ARBA00007069"/>
    </source>
</evidence>
<sequence length="281" mass="30745">MDAIPVYKTKWKWLILGLGLSFLYVPILSLVIYSFNANRLVTVWSGFSTQWYGALFEDTLLMNGITLSLTIGFLSASAAVVLGTLAAFVMTRFKKFRGETSFAFMITAPLVMPEVITGLSLLLLFISLGQVFDLFSQRGMLTIWIAHVTFCTAYVSVVVSSRLRELDKSIEEAAMDLGATPFKVFFVITLPTILPALVAGWLLAFTLSLDDLVIASFVSGPSATTLPMVVFSSVRLGVSPKINALATLIIAVVSVATFIAWWVMAKAEKRRMQELKTANGS</sequence>
<evidence type="ECO:0000256" key="6">
    <source>
        <dbReference type="ARBA" id="ARBA00022989"/>
    </source>
</evidence>
<comment type="caution">
    <text evidence="10">The sequence shown here is derived from an EMBL/GenBank/DDBJ whole genome shotgun (WGS) entry which is preliminary data.</text>
</comment>
<dbReference type="InterPro" id="IPR051789">
    <property type="entry name" value="Bact_Polyamine_Transport"/>
</dbReference>
<feature type="transmembrane region" description="Helical" evidence="8">
    <location>
        <begin position="244"/>
        <end position="264"/>
    </location>
</feature>
<evidence type="ECO:0000256" key="5">
    <source>
        <dbReference type="ARBA" id="ARBA00022692"/>
    </source>
</evidence>
<dbReference type="PANTHER" id="PTHR43848">
    <property type="entry name" value="PUTRESCINE TRANSPORT SYSTEM PERMEASE PROTEIN POTI"/>
    <property type="match status" value="1"/>
</dbReference>
<reference evidence="11" key="1">
    <citation type="journal article" date="2019" name="Int. J. Syst. Evol. Microbiol.">
        <title>The Global Catalogue of Microorganisms (GCM) 10K type strain sequencing project: providing services to taxonomists for standard genome sequencing and annotation.</title>
        <authorList>
            <consortium name="The Broad Institute Genomics Platform"/>
            <consortium name="The Broad Institute Genome Sequencing Center for Infectious Disease"/>
            <person name="Wu L."/>
            <person name="Ma J."/>
        </authorList>
    </citation>
    <scope>NUCLEOTIDE SEQUENCE [LARGE SCALE GENOMIC DNA]</scope>
    <source>
        <strain evidence="11">CGMCC 1.10131</strain>
    </source>
</reference>
<keyword evidence="7 8" id="KW-0472">Membrane</keyword>
<feature type="transmembrane region" description="Helical" evidence="8">
    <location>
        <begin position="184"/>
        <end position="206"/>
    </location>
</feature>
<comment type="similarity">
    <text evidence="2">Belongs to the binding-protein-dependent transport system permease family. CysTW subfamily.</text>
</comment>
<keyword evidence="11" id="KW-1185">Reference proteome</keyword>
<comment type="subcellular location">
    <subcellularLocation>
        <location evidence="1 8">Cell membrane</location>
        <topology evidence="1 8">Multi-pass membrane protein</topology>
    </subcellularLocation>
</comment>
<gene>
    <name evidence="10" type="ORF">GCM10007414_28390</name>
</gene>
<dbReference type="Gene3D" id="1.10.3720.10">
    <property type="entry name" value="MetI-like"/>
    <property type="match status" value="1"/>
</dbReference>
<dbReference type="InterPro" id="IPR035906">
    <property type="entry name" value="MetI-like_sf"/>
</dbReference>
<keyword evidence="6 8" id="KW-1133">Transmembrane helix</keyword>
<dbReference type="Pfam" id="PF00528">
    <property type="entry name" value="BPD_transp_1"/>
    <property type="match status" value="1"/>
</dbReference>
<feature type="domain" description="ABC transmembrane type-1" evidence="9">
    <location>
        <begin position="65"/>
        <end position="260"/>
    </location>
</feature>
<name>A0ABQ1I4I4_9ALTE</name>
<dbReference type="SUPFAM" id="SSF161098">
    <property type="entry name" value="MetI-like"/>
    <property type="match status" value="1"/>
</dbReference>
<feature type="transmembrane region" description="Helical" evidence="8">
    <location>
        <begin position="141"/>
        <end position="163"/>
    </location>
</feature>
<evidence type="ECO:0000256" key="1">
    <source>
        <dbReference type="ARBA" id="ARBA00004651"/>
    </source>
</evidence>
<feature type="transmembrane region" description="Helical" evidence="8">
    <location>
        <begin position="65"/>
        <end position="90"/>
    </location>
</feature>
<evidence type="ECO:0000256" key="8">
    <source>
        <dbReference type="RuleBase" id="RU363032"/>
    </source>
</evidence>
<evidence type="ECO:0000256" key="3">
    <source>
        <dbReference type="ARBA" id="ARBA00022448"/>
    </source>
</evidence>
<accession>A0ABQ1I4I4</accession>